<keyword evidence="3" id="KW-0732">Signal</keyword>
<keyword evidence="2" id="KW-0472">Membrane</keyword>
<gene>
    <name evidence="4" type="ORF">O0I10_002833</name>
</gene>
<dbReference type="EMBL" id="JARTCD010000008">
    <property type="protein sequence ID" value="KAJ8661565.1"/>
    <property type="molecule type" value="Genomic_DNA"/>
</dbReference>
<feature type="region of interest" description="Disordered" evidence="1">
    <location>
        <begin position="202"/>
        <end position="230"/>
    </location>
</feature>
<evidence type="ECO:0000256" key="3">
    <source>
        <dbReference type="SAM" id="SignalP"/>
    </source>
</evidence>
<name>A0AAD7Y0J4_9FUNG</name>
<reference evidence="4 5" key="1">
    <citation type="submission" date="2023-03" db="EMBL/GenBank/DDBJ databases">
        <title>Genome sequence of Lichtheimia ornata CBS 291.66.</title>
        <authorList>
            <person name="Mohabir J.T."/>
            <person name="Shea T.P."/>
            <person name="Kurbessoian T."/>
            <person name="Berby B."/>
            <person name="Fontaine J."/>
            <person name="Livny J."/>
            <person name="Gnirke A."/>
            <person name="Stajich J.E."/>
            <person name="Cuomo C.A."/>
        </authorList>
    </citation>
    <scope>NUCLEOTIDE SEQUENCE [LARGE SCALE GENOMIC DNA]</scope>
    <source>
        <strain evidence="4">CBS 291.66</strain>
    </source>
</reference>
<protein>
    <submittedName>
        <fullName evidence="4">Uncharacterized protein</fullName>
    </submittedName>
</protein>
<dbReference type="RefSeq" id="XP_058346478.1">
    <property type="nucleotide sequence ID" value="XM_058482911.1"/>
</dbReference>
<sequence>MNTTFTTTTRVLLSLLILSLVGTHSLAQLSAPMRNYNVTSPVSNGPYVVDRILPCTYRLMSDVDSSSLRLQIILKPVATTPTTSSSGNQQHGAGAAASAAPASAAAASPTTGGGGGSSTNSSSSSSSGSGGKNATQPEPIVITDNADVSKTEASAKHDGNITYYEHSFNFKIPSTVAPGRYNVVFFDASTNTELPIPIEIRSAAPAQSPNGSSGGKTLGGSSNGNSNDGHSQSIFASSTMSTPSACTFTRIIIMLSIVMFAFAV</sequence>
<evidence type="ECO:0000256" key="2">
    <source>
        <dbReference type="SAM" id="Phobius"/>
    </source>
</evidence>
<feature type="chain" id="PRO_5042228244" evidence="3">
    <location>
        <begin position="28"/>
        <end position="264"/>
    </location>
</feature>
<evidence type="ECO:0000313" key="5">
    <source>
        <dbReference type="Proteomes" id="UP001234581"/>
    </source>
</evidence>
<proteinExistence type="predicted"/>
<dbReference type="AlphaFoldDB" id="A0AAD7Y0J4"/>
<comment type="caution">
    <text evidence="4">The sequence shown here is derived from an EMBL/GenBank/DDBJ whole genome shotgun (WGS) entry which is preliminary data.</text>
</comment>
<feature type="compositionally biased region" description="Gly residues" evidence="1">
    <location>
        <begin position="212"/>
        <end position="222"/>
    </location>
</feature>
<keyword evidence="2" id="KW-1133">Transmembrane helix</keyword>
<feature type="transmembrane region" description="Helical" evidence="2">
    <location>
        <begin position="247"/>
        <end position="263"/>
    </location>
</feature>
<accession>A0AAD7Y0J4</accession>
<keyword evidence="5" id="KW-1185">Reference proteome</keyword>
<evidence type="ECO:0000313" key="4">
    <source>
        <dbReference type="EMBL" id="KAJ8661565.1"/>
    </source>
</evidence>
<dbReference type="GeneID" id="83210247"/>
<feature type="compositionally biased region" description="Low complexity" evidence="1">
    <location>
        <begin position="84"/>
        <end position="110"/>
    </location>
</feature>
<feature type="compositionally biased region" description="Low complexity" evidence="1">
    <location>
        <begin position="118"/>
        <end position="127"/>
    </location>
</feature>
<feature type="signal peptide" evidence="3">
    <location>
        <begin position="1"/>
        <end position="27"/>
    </location>
</feature>
<feature type="region of interest" description="Disordered" evidence="1">
    <location>
        <begin position="79"/>
        <end position="139"/>
    </location>
</feature>
<evidence type="ECO:0000256" key="1">
    <source>
        <dbReference type="SAM" id="MobiDB-lite"/>
    </source>
</evidence>
<organism evidence="4 5">
    <name type="scientific">Lichtheimia ornata</name>
    <dbReference type="NCBI Taxonomy" id="688661"/>
    <lineage>
        <taxon>Eukaryota</taxon>
        <taxon>Fungi</taxon>
        <taxon>Fungi incertae sedis</taxon>
        <taxon>Mucoromycota</taxon>
        <taxon>Mucoromycotina</taxon>
        <taxon>Mucoromycetes</taxon>
        <taxon>Mucorales</taxon>
        <taxon>Lichtheimiaceae</taxon>
        <taxon>Lichtheimia</taxon>
    </lineage>
</organism>
<dbReference type="Proteomes" id="UP001234581">
    <property type="component" value="Unassembled WGS sequence"/>
</dbReference>
<keyword evidence="2" id="KW-0812">Transmembrane</keyword>